<feature type="domain" description="Resolvase/invertase-type recombinase catalytic" evidence="1">
    <location>
        <begin position="3"/>
        <end position="142"/>
    </location>
</feature>
<sequence>MASIGLVRLTGDAREAEVQHEALDPICSQVFEEASTRRRVIENRPGLLAVLNDASSEDQIVVTKVRYLAQTMADGLEVLVDLVDRGVAVRVLGGAAAGEHSEPSFFVDQCREIAETRRSIRSDRIRAGLTADRADSSTLGRPTLIDDARYNDMVMRREQGKSIRSIAQAVGVSVGTVHNVLVRGLQSVTHPME</sequence>
<dbReference type="Proteomes" id="UP000285376">
    <property type="component" value="Unassembled WGS sequence"/>
</dbReference>
<dbReference type="InterPro" id="IPR036162">
    <property type="entry name" value="Resolvase-like_N_sf"/>
</dbReference>
<dbReference type="Pfam" id="PF02796">
    <property type="entry name" value="HTH_7"/>
    <property type="match status" value="1"/>
</dbReference>
<dbReference type="InterPro" id="IPR006120">
    <property type="entry name" value="Resolvase_HTH_dom"/>
</dbReference>
<reference evidence="2 3" key="1">
    <citation type="submission" date="2018-08" db="EMBL/GenBank/DDBJ databases">
        <title>Whole genome sequence analysis of Dermacoccus abyssi bacteria isolated from Deep Mariana trench Micromonospora spp reveals genes involved in the environmental adaptation and production of secondary metabolites.</title>
        <authorList>
            <person name="Abdel-Mageed W.M."/>
            <person name="Lehri B."/>
            <person name="Nouioui I."/>
            <person name="Goodfellow I."/>
            <person name="Jaspars M."/>
            <person name="Karlyshev A."/>
        </authorList>
    </citation>
    <scope>NUCLEOTIDE SEQUENCE [LARGE SCALE GENOMIC DNA]</scope>
    <source>
        <strain evidence="2 3">MT1.1</strain>
    </source>
</reference>
<evidence type="ECO:0000313" key="2">
    <source>
        <dbReference type="EMBL" id="RHW47499.1"/>
    </source>
</evidence>
<organism evidence="2 3">
    <name type="scientific">Dermacoccus abyssi</name>
    <dbReference type="NCBI Taxonomy" id="322596"/>
    <lineage>
        <taxon>Bacteria</taxon>
        <taxon>Bacillati</taxon>
        <taxon>Actinomycetota</taxon>
        <taxon>Actinomycetes</taxon>
        <taxon>Micrococcales</taxon>
        <taxon>Dermacoccaceae</taxon>
        <taxon>Dermacoccus</taxon>
    </lineage>
</organism>
<evidence type="ECO:0000313" key="3">
    <source>
        <dbReference type="Proteomes" id="UP000285376"/>
    </source>
</evidence>
<gene>
    <name evidence="2" type="ORF">D1832_02000</name>
</gene>
<dbReference type="InterPro" id="IPR013324">
    <property type="entry name" value="RNA_pol_sigma_r3/r4-like"/>
</dbReference>
<proteinExistence type="predicted"/>
<comment type="caution">
    <text evidence="2">The sequence shown here is derived from an EMBL/GenBank/DDBJ whole genome shotgun (WGS) entry which is preliminary data.</text>
</comment>
<dbReference type="AlphaFoldDB" id="A0A417ZA18"/>
<dbReference type="EMBL" id="QWLM01000002">
    <property type="protein sequence ID" value="RHW47499.1"/>
    <property type="molecule type" value="Genomic_DNA"/>
</dbReference>
<dbReference type="Pfam" id="PF00239">
    <property type="entry name" value="Resolvase"/>
    <property type="match status" value="1"/>
</dbReference>
<evidence type="ECO:0000259" key="1">
    <source>
        <dbReference type="SMART" id="SM00857"/>
    </source>
</evidence>
<dbReference type="SUPFAM" id="SSF88659">
    <property type="entry name" value="Sigma3 and sigma4 domains of RNA polymerase sigma factors"/>
    <property type="match status" value="1"/>
</dbReference>
<dbReference type="SUPFAM" id="SSF53041">
    <property type="entry name" value="Resolvase-like"/>
    <property type="match status" value="1"/>
</dbReference>
<accession>A0A417ZA18</accession>
<dbReference type="RefSeq" id="WP_118912390.1">
    <property type="nucleotide sequence ID" value="NZ_CBCRVH010000002.1"/>
</dbReference>
<protein>
    <submittedName>
        <fullName evidence="2">Recombinase family protein</fullName>
    </submittedName>
</protein>
<name>A0A417ZA18_9MICO</name>
<dbReference type="InterPro" id="IPR006119">
    <property type="entry name" value="Resolv_N"/>
</dbReference>
<dbReference type="SMART" id="SM00857">
    <property type="entry name" value="Resolvase"/>
    <property type="match status" value="1"/>
</dbReference>
<dbReference type="GO" id="GO:0003677">
    <property type="term" value="F:DNA binding"/>
    <property type="evidence" value="ECO:0007669"/>
    <property type="project" value="InterPro"/>
</dbReference>
<dbReference type="GO" id="GO:0000150">
    <property type="term" value="F:DNA strand exchange activity"/>
    <property type="evidence" value="ECO:0007669"/>
    <property type="project" value="InterPro"/>
</dbReference>
<dbReference type="Gene3D" id="3.40.50.1390">
    <property type="entry name" value="Resolvase, N-terminal catalytic domain"/>
    <property type="match status" value="1"/>
</dbReference>